<feature type="domain" description="Carrier" evidence="10">
    <location>
        <begin position="2503"/>
        <end position="2580"/>
    </location>
</feature>
<accession>A0A507QYJ3</accession>
<dbReference type="SMART" id="SM00826">
    <property type="entry name" value="PKS_DH"/>
    <property type="match status" value="1"/>
</dbReference>
<dbReference type="InterPro" id="IPR013154">
    <property type="entry name" value="ADH-like_N"/>
</dbReference>
<dbReference type="GO" id="GO:0008168">
    <property type="term" value="F:methyltransferase activity"/>
    <property type="evidence" value="ECO:0007669"/>
    <property type="project" value="UniProtKB-KW"/>
</dbReference>
<evidence type="ECO:0000259" key="11">
    <source>
        <dbReference type="PROSITE" id="PS52004"/>
    </source>
</evidence>
<dbReference type="InterPro" id="IPR049551">
    <property type="entry name" value="PKS_DH_C"/>
</dbReference>
<proteinExistence type="predicted"/>
<dbReference type="PANTHER" id="PTHR43775">
    <property type="entry name" value="FATTY ACID SYNTHASE"/>
    <property type="match status" value="1"/>
</dbReference>
<dbReference type="InterPro" id="IPR020806">
    <property type="entry name" value="PKS_PP-bd"/>
</dbReference>
<dbReference type="InterPro" id="IPR049552">
    <property type="entry name" value="PKS_DH_N"/>
</dbReference>
<dbReference type="SUPFAM" id="SSF52151">
    <property type="entry name" value="FabD/lysophospholipase-like"/>
    <property type="match status" value="1"/>
</dbReference>
<feature type="domain" description="Ketosynthase family 3 (KS3)" evidence="11">
    <location>
        <begin position="10"/>
        <end position="435"/>
    </location>
</feature>
<dbReference type="InterPro" id="IPR018201">
    <property type="entry name" value="Ketoacyl_synth_AS"/>
</dbReference>
<dbReference type="EMBL" id="VIFY01000056">
    <property type="protein sequence ID" value="TQB72814.1"/>
    <property type="molecule type" value="Genomic_DNA"/>
</dbReference>
<dbReference type="SUPFAM" id="SSF53901">
    <property type="entry name" value="Thiolase-like"/>
    <property type="match status" value="1"/>
</dbReference>
<dbReference type="PROSITE" id="PS50075">
    <property type="entry name" value="CARRIER"/>
    <property type="match status" value="1"/>
</dbReference>
<dbReference type="GO" id="GO:1901336">
    <property type="term" value="P:lactone biosynthetic process"/>
    <property type="evidence" value="ECO:0007669"/>
    <property type="project" value="UniProtKB-ARBA"/>
</dbReference>
<evidence type="ECO:0000256" key="4">
    <source>
        <dbReference type="ARBA" id="ARBA00022679"/>
    </source>
</evidence>
<feature type="region of interest" description="N-terminal hotdog fold" evidence="9">
    <location>
        <begin position="965"/>
        <end position="1100"/>
    </location>
</feature>
<keyword evidence="8" id="KW-0012">Acyltransferase</keyword>
<dbReference type="CDD" id="cd00833">
    <property type="entry name" value="PKS"/>
    <property type="match status" value="1"/>
</dbReference>
<name>A0A507QYJ3_MONPU</name>
<dbReference type="SMART" id="SM00822">
    <property type="entry name" value="PKS_KR"/>
    <property type="match status" value="1"/>
</dbReference>
<dbReference type="Gene3D" id="3.40.47.10">
    <property type="match status" value="1"/>
</dbReference>
<evidence type="ECO:0000256" key="8">
    <source>
        <dbReference type="ARBA" id="ARBA00023315"/>
    </source>
</evidence>
<dbReference type="GO" id="GO:0016491">
    <property type="term" value="F:oxidoreductase activity"/>
    <property type="evidence" value="ECO:0007669"/>
    <property type="project" value="UniProtKB-KW"/>
</dbReference>
<evidence type="ECO:0000256" key="6">
    <source>
        <dbReference type="ARBA" id="ARBA00023002"/>
    </source>
</evidence>
<dbReference type="SUPFAM" id="SSF55048">
    <property type="entry name" value="Probable ACP-binding domain of malonyl-CoA ACP transacylase"/>
    <property type="match status" value="1"/>
</dbReference>
<dbReference type="InterPro" id="IPR056501">
    <property type="entry name" value="NAD-bd_HRPKS_sdrA"/>
</dbReference>
<evidence type="ECO:0000256" key="9">
    <source>
        <dbReference type="PROSITE-ProRule" id="PRU01363"/>
    </source>
</evidence>
<dbReference type="InterPro" id="IPR036736">
    <property type="entry name" value="ACP-like_sf"/>
</dbReference>
<dbReference type="GO" id="GO:0031177">
    <property type="term" value="F:phosphopantetheine binding"/>
    <property type="evidence" value="ECO:0007669"/>
    <property type="project" value="InterPro"/>
</dbReference>
<dbReference type="GO" id="GO:0004312">
    <property type="term" value="F:fatty acid synthase activity"/>
    <property type="evidence" value="ECO:0007669"/>
    <property type="project" value="TreeGrafter"/>
</dbReference>
<feature type="active site" description="Proton donor; for dehydratase activity" evidence="9">
    <location>
        <position position="1194"/>
    </location>
</feature>
<dbReference type="InterPro" id="IPR057326">
    <property type="entry name" value="KR_dom"/>
</dbReference>
<dbReference type="PROSITE" id="PS00012">
    <property type="entry name" value="PHOSPHOPANTETHEINE"/>
    <property type="match status" value="1"/>
</dbReference>
<dbReference type="SUPFAM" id="SSF51735">
    <property type="entry name" value="NAD(P)-binding Rossmann-fold domains"/>
    <property type="match status" value="3"/>
</dbReference>
<dbReference type="Pfam" id="PF00109">
    <property type="entry name" value="ketoacyl-synt"/>
    <property type="match status" value="1"/>
</dbReference>
<keyword evidence="4" id="KW-0808">Transferase</keyword>
<dbReference type="PROSITE" id="PS52019">
    <property type="entry name" value="PKS_MFAS_DH"/>
    <property type="match status" value="1"/>
</dbReference>
<dbReference type="SMR" id="A0A507QYJ3"/>
<dbReference type="Pfam" id="PF02801">
    <property type="entry name" value="Ketoacyl-synt_C"/>
    <property type="match status" value="1"/>
</dbReference>
<dbReference type="PANTHER" id="PTHR43775:SF29">
    <property type="entry name" value="ASPERFURANONE POLYKETIDE SYNTHASE AFOG-RELATED"/>
    <property type="match status" value="1"/>
</dbReference>
<dbReference type="Gene3D" id="1.10.1200.10">
    <property type="entry name" value="ACP-like"/>
    <property type="match status" value="1"/>
</dbReference>
<dbReference type="SMART" id="SM00825">
    <property type="entry name" value="PKS_KS"/>
    <property type="match status" value="1"/>
</dbReference>
<dbReference type="GO" id="GO:0030639">
    <property type="term" value="P:polyketide biosynthetic process"/>
    <property type="evidence" value="ECO:0007669"/>
    <property type="project" value="UniProtKB-ARBA"/>
</dbReference>
<dbReference type="Gene3D" id="3.90.180.10">
    <property type="entry name" value="Medium-chain alcohol dehydrogenases, catalytic domain"/>
    <property type="match status" value="1"/>
</dbReference>
<dbReference type="Gene3D" id="3.30.70.3290">
    <property type="match status" value="1"/>
</dbReference>
<dbReference type="Pfam" id="PF23297">
    <property type="entry name" value="ACP_SdgA_C"/>
    <property type="match status" value="1"/>
</dbReference>
<evidence type="ECO:0000259" key="12">
    <source>
        <dbReference type="PROSITE" id="PS52019"/>
    </source>
</evidence>
<dbReference type="InterPro" id="IPR011032">
    <property type="entry name" value="GroES-like_sf"/>
</dbReference>
<dbReference type="Gene3D" id="3.40.366.10">
    <property type="entry name" value="Malonyl-Coenzyme A Acyl Carrier Protein, domain 2"/>
    <property type="match status" value="1"/>
</dbReference>
<dbReference type="Gene3D" id="3.40.50.720">
    <property type="entry name" value="NAD(P)-binding Rossmann-like Domain"/>
    <property type="match status" value="2"/>
</dbReference>
<dbReference type="InterPro" id="IPR016035">
    <property type="entry name" value="Acyl_Trfase/lysoPLipase"/>
</dbReference>
<dbReference type="InterPro" id="IPR050091">
    <property type="entry name" value="PKS_NRPS_Biosynth_Enz"/>
</dbReference>
<dbReference type="Pfam" id="PF14765">
    <property type="entry name" value="PS-DH"/>
    <property type="match status" value="1"/>
</dbReference>
<dbReference type="STRING" id="5098.A0A507QYJ3"/>
<dbReference type="Pfam" id="PF13602">
    <property type="entry name" value="ADH_zinc_N_2"/>
    <property type="match status" value="1"/>
</dbReference>
<dbReference type="Pfam" id="PF00698">
    <property type="entry name" value="Acyl_transf_1"/>
    <property type="match status" value="1"/>
</dbReference>
<evidence type="ECO:0000259" key="10">
    <source>
        <dbReference type="PROSITE" id="PS50075"/>
    </source>
</evidence>
<dbReference type="PROSITE" id="PS00606">
    <property type="entry name" value="KS3_1"/>
    <property type="match status" value="1"/>
</dbReference>
<evidence type="ECO:0000256" key="7">
    <source>
        <dbReference type="ARBA" id="ARBA00023268"/>
    </source>
</evidence>
<dbReference type="InterPro" id="IPR013968">
    <property type="entry name" value="PKS_KR"/>
</dbReference>
<dbReference type="SUPFAM" id="SSF50129">
    <property type="entry name" value="GroES-like"/>
    <property type="match status" value="1"/>
</dbReference>
<dbReference type="InterPro" id="IPR006162">
    <property type="entry name" value="Ppantetheine_attach_site"/>
</dbReference>
<dbReference type="InterPro" id="IPR029063">
    <property type="entry name" value="SAM-dependent_MTases_sf"/>
</dbReference>
<dbReference type="InterPro" id="IPR020843">
    <property type="entry name" value="ER"/>
</dbReference>
<dbReference type="InterPro" id="IPR009081">
    <property type="entry name" value="PP-bd_ACP"/>
</dbReference>
<dbReference type="Pfam" id="PF08659">
    <property type="entry name" value="KR"/>
    <property type="match status" value="1"/>
</dbReference>
<dbReference type="SMART" id="SM00823">
    <property type="entry name" value="PKS_PP"/>
    <property type="match status" value="1"/>
</dbReference>
<dbReference type="SUPFAM" id="SSF53335">
    <property type="entry name" value="S-adenosyl-L-methionine-dependent methyltransferases"/>
    <property type="match status" value="1"/>
</dbReference>
<dbReference type="GO" id="GO:0004315">
    <property type="term" value="F:3-oxoacyl-[acyl-carrier-protein] synthase activity"/>
    <property type="evidence" value="ECO:0007669"/>
    <property type="project" value="InterPro"/>
</dbReference>
<dbReference type="Pfam" id="PF08242">
    <property type="entry name" value="Methyltransf_12"/>
    <property type="match status" value="1"/>
</dbReference>
<dbReference type="InterPro" id="IPR016039">
    <property type="entry name" value="Thiolase-like"/>
</dbReference>
<dbReference type="InterPro" id="IPR032821">
    <property type="entry name" value="PKS_assoc"/>
</dbReference>
<keyword evidence="14" id="KW-1185">Reference proteome</keyword>
<evidence type="ECO:0000256" key="1">
    <source>
        <dbReference type="ARBA" id="ARBA00022450"/>
    </source>
</evidence>
<dbReference type="InterPro" id="IPR020807">
    <property type="entry name" value="PKS_DH"/>
</dbReference>
<feature type="region of interest" description="C-terminal hotdog fold" evidence="9">
    <location>
        <begin position="1127"/>
        <end position="1283"/>
    </location>
</feature>
<dbReference type="InterPro" id="IPR042104">
    <property type="entry name" value="PKS_dehydratase_sf"/>
</dbReference>
<reference evidence="13 14" key="1">
    <citation type="submission" date="2019-06" db="EMBL/GenBank/DDBJ databases">
        <title>Wine fermentation using esterase from Monascus purpureus.</title>
        <authorList>
            <person name="Geng C."/>
            <person name="Zhang Y."/>
        </authorList>
    </citation>
    <scope>NUCLEOTIDE SEQUENCE [LARGE SCALE GENOMIC DNA]</scope>
    <source>
        <strain evidence="13">HQ1</strain>
    </source>
</reference>
<evidence type="ECO:0000256" key="3">
    <source>
        <dbReference type="ARBA" id="ARBA00022603"/>
    </source>
</evidence>
<evidence type="ECO:0000256" key="2">
    <source>
        <dbReference type="ARBA" id="ARBA00022553"/>
    </source>
</evidence>
<dbReference type="InterPro" id="IPR036291">
    <property type="entry name" value="NAD(P)-bd_dom_sf"/>
</dbReference>
<dbReference type="InterPro" id="IPR014031">
    <property type="entry name" value="Ketoacyl_synth_C"/>
</dbReference>
<feature type="active site" description="Proton acceptor; for dehydratase activity" evidence="9">
    <location>
        <position position="997"/>
    </location>
</feature>
<protein>
    <submittedName>
        <fullName evidence="13">Uncharacterized protein</fullName>
    </submittedName>
</protein>
<dbReference type="SMART" id="SM00827">
    <property type="entry name" value="PKS_AT"/>
    <property type="match status" value="1"/>
</dbReference>
<dbReference type="Proteomes" id="UP000319663">
    <property type="component" value="Unassembled WGS sequence"/>
</dbReference>
<keyword evidence="5" id="KW-0521">NADP</keyword>
<dbReference type="InterPro" id="IPR001227">
    <property type="entry name" value="Ac_transferase_dom_sf"/>
</dbReference>
<dbReference type="FunFam" id="3.40.50.720:FF:000209">
    <property type="entry name" value="Polyketide synthase Pks12"/>
    <property type="match status" value="1"/>
</dbReference>
<dbReference type="CDD" id="cd05195">
    <property type="entry name" value="enoyl_red"/>
    <property type="match status" value="1"/>
</dbReference>
<dbReference type="InterPro" id="IPR016036">
    <property type="entry name" value="Malonyl_transacylase_ACP-bd"/>
</dbReference>
<comment type="caution">
    <text evidence="13">The sequence shown here is derived from an EMBL/GenBank/DDBJ whole genome shotgun (WGS) entry which is preliminary data.</text>
</comment>
<dbReference type="Pfam" id="PF16197">
    <property type="entry name" value="KAsynt_C_assoc"/>
    <property type="match status" value="1"/>
</dbReference>
<dbReference type="InterPro" id="IPR014030">
    <property type="entry name" value="Ketoacyl_synth_N"/>
</dbReference>
<evidence type="ECO:0000313" key="14">
    <source>
        <dbReference type="Proteomes" id="UP000319663"/>
    </source>
</evidence>
<dbReference type="Pfam" id="PF23114">
    <property type="entry name" value="NAD-bd_HRPKS_sdrA"/>
    <property type="match status" value="1"/>
</dbReference>
<dbReference type="InterPro" id="IPR049900">
    <property type="entry name" value="PKS_mFAS_DH"/>
</dbReference>
<dbReference type="CDD" id="cd02440">
    <property type="entry name" value="AdoMet_MTases"/>
    <property type="match status" value="1"/>
</dbReference>
<dbReference type="InterPro" id="IPR013217">
    <property type="entry name" value="Methyltransf_12"/>
</dbReference>
<evidence type="ECO:0000256" key="5">
    <source>
        <dbReference type="ARBA" id="ARBA00022857"/>
    </source>
</evidence>
<dbReference type="InterPro" id="IPR014043">
    <property type="entry name" value="Acyl_transferase_dom"/>
</dbReference>
<organism evidence="13 14">
    <name type="scientific">Monascus purpureus</name>
    <name type="common">Red mold</name>
    <name type="synonym">Monascus anka</name>
    <dbReference type="NCBI Taxonomy" id="5098"/>
    <lineage>
        <taxon>Eukaryota</taxon>
        <taxon>Fungi</taxon>
        <taxon>Dikarya</taxon>
        <taxon>Ascomycota</taxon>
        <taxon>Pezizomycotina</taxon>
        <taxon>Eurotiomycetes</taxon>
        <taxon>Eurotiomycetidae</taxon>
        <taxon>Eurotiales</taxon>
        <taxon>Aspergillaceae</taxon>
        <taxon>Monascus</taxon>
    </lineage>
</organism>
<keyword evidence="1" id="KW-0596">Phosphopantetheine</keyword>
<keyword evidence="2" id="KW-0597">Phosphoprotein</keyword>
<dbReference type="Gene3D" id="3.40.50.150">
    <property type="entry name" value="Vaccinia Virus protein VP39"/>
    <property type="match status" value="1"/>
</dbReference>
<dbReference type="Pfam" id="PF21089">
    <property type="entry name" value="PKS_DH_N"/>
    <property type="match status" value="1"/>
</dbReference>
<dbReference type="GO" id="GO:0006633">
    <property type="term" value="P:fatty acid biosynthetic process"/>
    <property type="evidence" value="ECO:0007669"/>
    <property type="project" value="InterPro"/>
</dbReference>
<dbReference type="Gene3D" id="3.10.129.110">
    <property type="entry name" value="Polyketide synthase dehydratase"/>
    <property type="match status" value="1"/>
</dbReference>
<dbReference type="PROSITE" id="PS52004">
    <property type="entry name" value="KS3_2"/>
    <property type="match status" value="1"/>
</dbReference>
<keyword evidence="3" id="KW-0489">Methyltransferase</keyword>
<dbReference type="SMART" id="SM00829">
    <property type="entry name" value="PKS_ER"/>
    <property type="match status" value="1"/>
</dbReference>
<dbReference type="SUPFAM" id="SSF47336">
    <property type="entry name" value="ACP-like"/>
    <property type="match status" value="1"/>
</dbReference>
<dbReference type="GO" id="GO:0032259">
    <property type="term" value="P:methylation"/>
    <property type="evidence" value="ECO:0007669"/>
    <property type="project" value="UniProtKB-KW"/>
</dbReference>
<feature type="domain" description="PKS/mFAS DH" evidence="12">
    <location>
        <begin position="965"/>
        <end position="1283"/>
    </location>
</feature>
<sequence>MPFIGNTAQPMPIAVVGLSFRFPGGANSDEALWDMLANGRNAWSKVPKDRMNADAFYHPDNGRKGTFYVRGAHFLEEDIAAFDAPFFSISANEAKAMDPQQRMLLEATYEAYENAGIRLEDVVGSKTACYVGTLSNDYGDNLHKDMEFSTRYHSTGSITSLLANRISWFFDLKGPSVMLDTACSSSLVAFHLACQSLRSGEATSAIVGGSTIILSPDFFILLAGPGFLGPDGKCHSFDSKANGYGRGEGVASIILKPLDAALRDGDPIRAIIRGTATNHDGKTPGIALPSQEAQEELIRSAYRSAGLGMGQTGYFEAHGTGTQAGDPIETGAIGNTIGAAKSAGDPLLIGSIKSNIGHLEGASGLAGIVKAILILEKGLIPATAGFESPNPRTRLQEQNLQVVSRLTPWPNDGVRRVSVNSFGFGGANAHVILDDACHYLQDLNRKDELTSDASSSGDEETLRDVVSEAGSYGTNGSSPSQTHLSHASQLFVFSAHHESGCADISRSLAKYLDKKAEGALESELFHNLSYTLSERRSKLMWKNFVVASSVAELSQALQSTGPEPVKSPPARSLAFVFSGQGAQWATMGRELMVFDCFRTSLESAGAFLKSLGCEWDLIEELVRNADSSKINQSAYSQPICTAVQVALIDLLAHLQVRPSAVVGHSSGEIAAAYSIGAVSREAAWQIAYHRGRLCEKINQTKTHKAGAMMAANLSEKEAQEILEQNPKLRVVVACINSPSSVTLSGDRDDFETLEAILAEKGVFARRLKVEHAYHSPQMEIIAEEYLDSLGNLQPNGVKHGTPRMFSSVTGSEIATDELTPEYWVKNMVSPVKFTAAVQAMLCFSAGKRARRGGRSAVDILLEVGPHSTLKGPLKQILDHEKLEVPYLNLLARGKGGLTTFLQAVGGLFLRGVAVDILRANRLDQLDRHSLKVLTDLPSYPWMHSLRFWYESRLSYDYRHRSHPRHHLVGAPTADHNALEPRWRNYLRVSESPWIREHVVQSRIIYPGAGFIVMAIEAAAQLADSSKKVKGFELRDVQINRALQVPEGEEGVETILHLRPYQAQGLTKGSHWDEFVIYSYQSTQGWQDHARGLIVTHYHSNKAGFDLHREDEIQLQMHREQYLRSSGLCLSTIELDAFYDRLGQMGMEFGPAFRNLSSIRHCNGQSVCQLRIPDTKVQMPDEFEFKHVIHPITLDNIFHMVLPSRVGSGASMRDAHVPVSLQSLYIAADIKSNPGTLLTGQSTITHEDDSGFGATVVVSDSGWDSVQLVIRGLELKRLAAVSENGSPDASSSQARRVVFHSTWKEDIDVINQEHASRLFTVGLGSEANEHIMIRELEQTALIYMKQCLRSIGQAEAGTERLATHHKLFVEWMKEQVRAFGDQIATLDKESEQRLVEQTRNQSIDGRIMCQVGDHLESVLEGRLEPLEVLLHENLLHEYYAKGFGLDRVYHQLSGYMDRLAHKYPDLNFLEIGAGTGGATLPVLQILGGHGDHPARFQSYTFTDISSGFFDKAREKFNDWDRYLSYQKLNIENDPETQGFQEHKYDVVIAANVLHATNTMDVTMANVRKLLKPGGKLVMIEITQQLMRIPMIMGILPGWWLGEEDGRHGGPTLNASEWDALLRRQGFKGVEIGLADYAEYHGDELFSVIVSTAAADDNNAISAVSHPASGTLIVQPGQKSHKLGGIIADLEDNLAQRGRQASLVTLEDLPSELTECTCIVLLEYDHPILAGVTSEQFNSIQRLLLTSKQVLWVTKGAAIDTPVPEASMVVGLARSIRAEQPNALITTLDLSSDSDSAADRIVDILHFQSDSQAALSPHSRDYEFVERDGSVFISRLEEIKPVNDMVVSHSSNRSIAIPFKQSKSPLYLEVKVRGLLDSLQFTEDRSISQPLPDDEVEVEVKATGVNFKDVMVAMGKVSGPLGLECSGTVTRIGSRVTKYKPGDRVWTTLLGAYRSYVRCQESLFQPIPEGMSYETAASLPLVYMTAYYSMFEVARMRKGEKILIHAASGGVGQAAIILAKTLDAEIFATVSSEKKKQVLKDLYGIPDDHIFNSRDLTFAKGIKRMTDNRGVDVVLNSLAGEALRLSFQCLSMYGRFIELGKTDILGNSALEMAPFNGNITFASVDIAMIMEKDRQTTARILAEMAVLLRMGVIKEIHPVTVYDYSEVETVFRTMQSGSHVGKLVVRPTESSVVKVHPKSQFPLRFKSDATYLLVGGLGGLGRSIAQWMVHNGARNLAFISRSGAQSQKAKELSGKLIHAGARVAVYACDVGDKEALREVFSSCSRNMPPIRGVIQGAMVLQDSLFGNMTAEKFHAAVRPKVQGSWNLHELLPGDLDFFTMLSSSAGIIGSRGQGNYAAGNTYQDALAAYRRGQGLAASTVDLGVILDVGYVAENAETQENVKRWGFVGIPEQEFLHILQGAIASSKPSSSPHGEIPVQLTTGLATGGVIQANCGGEFPYYFHDARFSHLRNVDINQGGAAGAHGNTNKEMKSLHAQLEQAKTLEDAHDAIGTAFVGKVSKLLLVPVDYISPNKPLHEYGVDSLVAVEIRNWIYHEARSSVSVFDILSNDPISTLCGKIALGCPLLKTLVDASLEK</sequence>
<evidence type="ECO:0000313" key="13">
    <source>
        <dbReference type="EMBL" id="TQB72814.1"/>
    </source>
</evidence>
<dbReference type="Pfam" id="PF08240">
    <property type="entry name" value="ADH_N"/>
    <property type="match status" value="1"/>
</dbReference>
<keyword evidence="6" id="KW-0560">Oxidoreductase</keyword>
<dbReference type="InterPro" id="IPR020841">
    <property type="entry name" value="PKS_Beta-ketoAc_synthase_dom"/>
</dbReference>
<gene>
    <name evidence="13" type="ORF">MPDQ_006457</name>
</gene>
<dbReference type="OrthoDB" id="329835at2759"/>
<keyword evidence="7" id="KW-0511">Multifunctional enzyme</keyword>